<evidence type="ECO:0000313" key="2">
    <source>
        <dbReference type="EMBL" id="CAA9575466.1"/>
    </source>
</evidence>
<feature type="signal peptide" evidence="1">
    <location>
        <begin position="1"/>
        <end position="20"/>
    </location>
</feature>
<dbReference type="AlphaFoldDB" id="A0A6J4VGW0"/>
<keyword evidence="1" id="KW-0732">Signal</keyword>
<feature type="chain" id="PRO_5026927896" evidence="1">
    <location>
        <begin position="21"/>
        <end position="59"/>
    </location>
</feature>
<proteinExistence type="predicted"/>
<sequence>MHKKFVSGLVLGLFFSLATAQESGGMMSGGAISAGSFVETGDGTRIYYEGCLICLRPRP</sequence>
<accession>A0A6J4VGW0</accession>
<evidence type="ECO:0000256" key="1">
    <source>
        <dbReference type="SAM" id="SignalP"/>
    </source>
</evidence>
<reference evidence="2" key="1">
    <citation type="submission" date="2020-02" db="EMBL/GenBank/DDBJ databases">
        <authorList>
            <person name="Meier V. D."/>
        </authorList>
    </citation>
    <scope>NUCLEOTIDE SEQUENCE</scope>
    <source>
        <strain evidence="2">AVDCRST_MAG86</strain>
    </source>
</reference>
<dbReference type="EMBL" id="CADCWP010000177">
    <property type="protein sequence ID" value="CAA9575466.1"/>
    <property type="molecule type" value="Genomic_DNA"/>
</dbReference>
<name>A0A6J4VGW0_9DEIN</name>
<protein>
    <submittedName>
        <fullName evidence="2">Uncharacterized protein</fullName>
    </submittedName>
</protein>
<organism evidence="2">
    <name type="scientific">uncultured Truepera sp</name>
    <dbReference type="NCBI Taxonomy" id="543023"/>
    <lineage>
        <taxon>Bacteria</taxon>
        <taxon>Thermotogati</taxon>
        <taxon>Deinococcota</taxon>
        <taxon>Deinococci</taxon>
        <taxon>Trueperales</taxon>
        <taxon>Trueperaceae</taxon>
        <taxon>Truepera</taxon>
        <taxon>environmental samples</taxon>
    </lineage>
</organism>
<gene>
    <name evidence="2" type="ORF">AVDCRST_MAG86-2136</name>
</gene>